<name>A0A6C0DI91_9ZZZZ</name>
<dbReference type="InterPro" id="IPR008271">
    <property type="entry name" value="Ser/Thr_kinase_AS"/>
</dbReference>
<evidence type="ECO:0008006" key="2">
    <source>
        <dbReference type="Google" id="ProtNLM"/>
    </source>
</evidence>
<sequence>MKITDKKLGGKMLASGGFGCIFSPALRCHGSKNRKKNGVSKLMTSKNAKDEFAQLSIIKSELDKIHNYKNFFLIDNFSICKPNKLTHSDLENFDKCSALKIDKNNINERLDDLLAINMLYGGITLGEFIVNNKSYVNLIVLNNKMVNLLLHGILPMNKMNIYHNDVKDSNILVDIGDDIGGDIGGETLDENEKNITINNTRVRIIDWSLTIKYKPFENQPFPKKWRNRPLQFNIPFSVILFTDLFYDSYSGFLRETYSIPNKDQLYIFVRDYLYSWIKQRGWGHYKYINKIMYMLFIHDIDDNVSNLEIEDQKVYIQQNYTDKYIINYLVEILIHFTSYKSDGTLNMRNYLDSVFIHIVDVWGFVSAYLPLYELFFENYDKLTNAQMILLKKLKTIFLKYLYEPRIESINIESLVNSLINMNLIMDFEIINQRKTNKLSSFRKKYKKTTSNKTTSKKFTMKNKKFIRQ</sequence>
<dbReference type="EMBL" id="MN739614">
    <property type="protein sequence ID" value="QHT15964.1"/>
    <property type="molecule type" value="Genomic_DNA"/>
</dbReference>
<dbReference type="PROSITE" id="PS00108">
    <property type="entry name" value="PROTEIN_KINASE_ST"/>
    <property type="match status" value="1"/>
</dbReference>
<proteinExistence type="predicted"/>
<dbReference type="AlphaFoldDB" id="A0A6C0DI91"/>
<reference evidence="1" key="1">
    <citation type="journal article" date="2020" name="Nature">
        <title>Giant virus diversity and host interactions through global metagenomics.</title>
        <authorList>
            <person name="Schulz F."/>
            <person name="Roux S."/>
            <person name="Paez-Espino D."/>
            <person name="Jungbluth S."/>
            <person name="Walsh D.A."/>
            <person name="Denef V.J."/>
            <person name="McMahon K.D."/>
            <person name="Konstantinidis K.T."/>
            <person name="Eloe-Fadrosh E.A."/>
            <person name="Kyrpides N.C."/>
            <person name="Woyke T."/>
        </authorList>
    </citation>
    <scope>NUCLEOTIDE SEQUENCE</scope>
    <source>
        <strain evidence="1">GVMAG-M-3300023174-182</strain>
    </source>
</reference>
<protein>
    <recommendedName>
        <fullName evidence="2">Protein kinase domain-containing protein</fullName>
    </recommendedName>
</protein>
<dbReference type="InterPro" id="IPR011009">
    <property type="entry name" value="Kinase-like_dom_sf"/>
</dbReference>
<accession>A0A6C0DI91</accession>
<dbReference type="SUPFAM" id="SSF56112">
    <property type="entry name" value="Protein kinase-like (PK-like)"/>
    <property type="match status" value="1"/>
</dbReference>
<evidence type="ECO:0000313" key="1">
    <source>
        <dbReference type="EMBL" id="QHT15964.1"/>
    </source>
</evidence>
<dbReference type="GO" id="GO:0004672">
    <property type="term" value="F:protein kinase activity"/>
    <property type="evidence" value="ECO:0007669"/>
    <property type="project" value="InterPro"/>
</dbReference>
<organism evidence="1">
    <name type="scientific">viral metagenome</name>
    <dbReference type="NCBI Taxonomy" id="1070528"/>
    <lineage>
        <taxon>unclassified sequences</taxon>
        <taxon>metagenomes</taxon>
        <taxon>organismal metagenomes</taxon>
    </lineage>
</organism>